<keyword evidence="2" id="KW-1185">Reference proteome</keyword>
<evidence type="ECO:0000313" key="1">
    <source>
        <dbReference type="EMBL" id="CAI9782615.1"/>
    </source>
</evidence>
<accession>A0AAD2A704</accession>
<dbReference type="Proteomes" id="UP000834106">
    <property type="component" value="Chromosome 19"/>
</dbReference>
<proteinExistence type="predicted"/>
<name>A0AAD2A704_9LAMI</name>
<organism evidence="1 2">
    <name type="scientific">Fraxinus pennsylvanica</name>
    <dbReference type="NCBI Taxonomy" id="56036"/>
    <lineage>
        <taxon>Eukaryota</taxon>
        <taxon>Viridiplantae</taxon>
        <taxon>Streptophyta</taxon>
        <taxon>Embryophyta</taxon>
        <taxon>Tracheophyta</taxon>
        <taxon>Spermatophyta</taxon>
        <taxon>Magnoliopsida</taxon>
        <taxon>eudicotyledons</taxon>
        <taxon>Gunneridae</taxon>
        <taxon>Pentapetalae</taxon>
        <taxon>asterids</taxon>
        <taxon>lamiids</taxon>
        <taxon>Lamiales</taxon>
        <taxon>Oleaceae</taxon>
        <taxon>Oleeae</taxon>
        <taxon>Fraxinus</taxon>
    </lineage>
</organism>
<reference evidence="1" key="1">
    <citation type="submission" date="2023-05" db="EMBL/GenBank/DDBJ databases">
        <authorList>
            <person name="Huff M."/>
        </authorList>
    </citation>
    <scope>NUCLEOTIDE SEQUENCE</scope>
</reference>
<dbReference type="AlphaFoldDB" id="A0AAD2A704"/>
<gene>
    <name evidence="1" type="ORF">FPE_LOCUS30045</name>
</gene>
<dbReference type="EMBL" id="OU503054">
    <property type="protein sequence ID" value="CAI9782615.1"/>
    <property type="molecule type" value="Genomic_DNA"/>
</dbReference>
<sequence>MPSKKFWNLMDLNSGRVPCQWKRLSQEVIVLVVAEVEGVVTGTVGVVLEADVKVAAVVVVTLEVAIEEVVVALEVEEEDVELLGSQWEARHVCCWCREVDHIW</sequence>
<protein>
    <submittedName>
        <fullName evidence="1">Uncharacterized protein</fullName>
    </submittedName>
</protein>
<evidence type="ECO:0000313" key="2">
    <source>
        <dbReference type="Proteomes" id="UP000834106"/>
    </source>
</evidence>